<dbReference type="SUPFAM" id="SSF53850">
    <property type="entry name" value="Periplasmic binding protein-like II"/>
    <property type="match status" value="1"/>
</dbReference>
<dbReference type="InterPro" id="IPR036388">
    <property type="entry name" value="WH-like_DNA-bd_sf"/>
</dbReference>
<dbReference type="PANTHER" id="PTHR30126">
    <property type="entry name" value="HTH-TYPE TRANSCRIPTIONAL REGULATOR"/>
    <property type="match status" value="1"/>
</dbReference>
<dbReference type="InterPro" id="IPR036390">
    <property type="entry name" value="WH_DNA-bd_sf"/>
</dbReference>
<dbReference type="SUPFAM" id="SSF46785">
    <property type="entry name" value="Winged helix' DNA-binding domain"/>
    <property type="match status" value="1"/>
</dbReference>
<dbReference type="PANTHER" id="PTHR30126:SF77">
    <property type="entry name" value="TRANSCRIPTIONAL REGULATORY PROTEIN"/>
    <property type="match status" value="1"/>
</dbReference>
<keyword evidence="3" id="KW-0238">DNA-binding</keyword>
<dbReference type="Pfam" id="PF00126">
    <property type="entry name" value="HTH_1"/>
    <property type="match status" value="1"/>
</dbReference>
<reference evidence="6 7" key="1">
    <citation type="submission" date="2017-07" db="EMBL/GenBank/DDBJ databases">
        <title>Elstera cyanobacteriorum sp. nov., a novel bacterium isolated from cyanobacterial aggregates in a eutrophic lake.</title>
        <authorList>
            <person name="Cai H."/>
        </authorList>
    </citation>
    <scope>NUCLEOTIDE SEQUENCE [LARGE SCALE GENOMIC DNA]</scope>
    <source>
        <strain evidence="6 7">TH019</strain>
    </source>
</reference>
<dbReference type="Proteomes" id="UP000216361">
    <property type="component" value="Unassembled WGS sequence"/>
</dbReference>
<keyword evidence="2" id="KW-0805">Transcription regulation</keyword>
<dbReference type="FunFam" id="1.10.10.10:FF:000001">
    <property type="entry name" value="LysR family transcriptional regulator"/>
    <property type="match status" value="1"/>
</dbReference>
<dbReference type="InterPro" id="IPR005119">
    <property type="entry name" value="LysR_subst-bd"/>
</dbReference>
<evidence type="ECO:0000256" key="3">
    <source>
        <dbReference type="ARBA" id="ARBA00023125"/>
    </source>
</evidence>
<dbReference type="CDD" id="cd05466">
    <property type="entry name" value="PBP2_LTTR_substrate"/>
    <property type="match status" value="1"/>
</dbReference>
<feature type="domain" description="HTH lysR-type" evidence="5">
    <location>
        <begin position="2"/>
        <end position="59"/>
    </location>
</feature>
<evidence type="ECO:0000256" key="1">
    <source>
        <dbReference type="ARBA" id="ARBA00009437"/>
    </source>
</evidence>
<dbReference type="GO" id="GO:0003700">
    <property type="term" value="F:DNA-binding transcription factor activity"/>
    <property type="evidence" value="ECO:0007669"/>
    <property type="project" value="InterPro"/>
</dbReference>
<evidence type="ECO:0000313" key="7">
    <source>
        <dbReference type="Proteomes" id="UP000216361"/>
    </source>
</evidence>
<dbReference type="GO" id="GO:0000976">
    <property type="term" value="F:transcription cis-regulatory region binding"/>
    <property type="evidence" value="ECO:0007669"/>
    <property type="project" value="TreeGrafter"/>
</dbReference>
<dbReference type="InterPro" id="IPR000847">
    <property type="entry name" value="LysR_HTH_N"/>
</dbReference>
<dbReference type="OrthoDB" id="9791253at2"/>
<evidence type="ECO:0000259" key="5">
    <source>
        <dbReference type="PROSITE" id="PS50931"/>
    </source>
</evidence>
<keyword evidence="7" id="KW-1185">Reference proteome</keyword>
<accession>A0A255XRC5</accession>
<dbReference type="RefSeq" id="WP_094408567.1">
    <property type="nucleotide sequence ID" value="NZ_BMJZ01000004.1"/>
</dbReference>
<dbReference type="EMBL" id="NOXS01000031">
    <property type="protein sequence ID" value="OYQ19462.1"/>
    <property type="molecule type" value="Genomic_DNA"/>
</dbReference>
<organism evidence="6 7">
    <name type="scientific">Elstera cyanobacteriorum</name>
    <dbReference type="NCBI Taxonomy" id="2022747"/>
    <lineage>
        <taxon>Bacteria</taxon>
        <taxon>Pseudomonadati</taxon>
        <taxon>Pseudomonadota</taxon>
        <taxon>Alphaproteobacteria</taxon>
        <taxon>Rhodospirillales</taxon>
        <taxon>Rhodospirillaceae</taxon>
        <taxon>Elstera</taxon>
    </lineage>
</organism>
<keyword evidence="4" id="KW-0804">Transcription</keyword>
<comment type="caution">
    <text evidence="6">The sequence shown here is derived from an EMBL/GenBank/DDBJ whole genome shotgun (WGS) entry which is preliminary data.</text>
</comment>
<evidence type="ECO:0000313" key="6">
    <source>
        <dbReference type="EMBL" id="OYQ19462.1"/>
    </source>
</evidence>
<sequence length="294" mass="32521">MIDFRNLETFFWVAKLGSFRGTAEKLHTTQPAISARIAQLEDNLQIRLLNREGRRPTLTVKGVELLDYVERLLALRDEMVMAVTDPSALKGMVRLGLSETIVHTWLPRLVKEVYQRHPQITLEISVDVSVNLRDALLEGQLDLALLLGPISAPNVTNLPLCTYPIAWLAAPDLVNTNAPLSLEDLAQWPIITYARASRPYHQVIELFKRNNIPGVRVFGNSSLSSIVRMTMDSIGISAIPPTVVQEELAAGKLRILPTKTALPDLMFTATYVNTPDNSLAVLVAAIAQQVAETV</sequence>
<dbReference type="Gene3D" id="3.40.190.290">
    <property type="match status" value="1"/>
</dbReference>
<dbReference type="Pfam" id="PF03466">
    <property type="entry name" value="LysR_substrate"/>
    <property type="match status" value="1"/>
</dbReference>
<name>A0A255XRC5_9PROT</name>
<proteinExistence type="inferred from homology"/>
<protein>
    <submittedName>
        <fullName evidence="6">LysR family transcriptional regulator</fullName>
    </submittedName>
</protein>
<dbReference type="PRINTS" id="PR00039">
    <property type="entry name" value="HTHLYSR"/>
</dbReference>
<comment type="similarity">
    <text evidence="1">Belongs to the LysR transcriptional regulatory family.</text>
</comment>
<dbReference type="AlphaFoldDB" id="A0A255XRC5"/>
<dbReference type="Gene3D" id="1.10.10.10">
    <property type="entry name" value="Winged helix-like DNA-binding domain superfamily/Winged helix DNA-binding domain"/>
    <property type="match status" value="1"/>
</dbReference>
<evidence type="ECO:0000256" key="4">
    <source>
        <dbReference type="ARBA" id="ARBA00023163"/>
    </source>
</evidence>
<dbReference type="PROSITE" id="PS50931">
    <property type="entry name" value="HTH_LYSR"/>
    <property type="match status" value="1"/>
</dbReference>
<gene>
    <name evidence="6" type="ORF">CHR90_08570</name>
</gene>
<evidence type="ECO:0000256" key="2">
    <source>
        <dbReference type="ARBA" id="ARBA00023015"/>
    </source>
</evidence>